<feature type="chain" id="PRO_5016946820" evidence="1">
    <location>
        <begin position="22"/>
        <end position="123"/>
    </location>
</feature>
<gene>
    <name evidence="2" type="ORF">BGT96224V2_LOCUS7077</name>
</gene>
<evidence type="ECO:0000313" key="2">
    <source>
        <dbReference type="EMBL" id="SUZ13905.1"/>
    </source>
</evidence>
<protein>
    <submittedName>
        <fullName evidence="2">BgtE-5664</fullName>
    </submittedName>
</protein>
<name>A0A381LJ79_BLUGR</name>
<reference evidence="2" key="1">
    <citation type="submission" date="2018-07" db="EMBL/GenBank/DDBJ databases">
        <authorList>
            <person name="Quirk P.G."/>
            <person name="Krulwich T.A."/>
        </authorList>
    </citation>
    <scope>NUCLEOTIDE SEQUENCE</scope>
    <source>
        <strain evidence="2">96224</strain>
    </source>
</reference>
<keyword evidence="1" id="KW-0732">Signal</keyword>
<sequence>MKTFQIASIIAGLGFLQPTVASVVNCGLNRIDVDHVKRVAAGLWRMKYESLKAYNNVLYPKKYEETAYASEALRKFPLFADGRDWNGGFFMYFVVSSQSQNVVMLFYEDDSGLHNCPLDQYYG</sequence>
<evidence type="ECO:0000256" key="1">
    <source>
        <dbReference type="SAM" id="SignalP"/>
    </source>
</evidence>
<feature type="signal peptide" evidence="1">
    <location>
        <begin position="1"/>
        <end position="21"/>
    </location>
</feature>
<dbReference type="OrthoDB" id="10318852at2759"/>
<dbReference type="AlphaFoldDB" id="A0A381LJ79"/>
<dbReference type="EMBL" id="UIGY01000249">
    <property type="protein sequence ID" value="SUZ13905.1"/>
    <property type="molecule type" value="Genomic_DNA"/>
</dbReference>
<organism evidence="2">
    <name type="scientific">Blumeria graminis f. sp. tritici 96224</name>
    <dbReference type="NCBI Taxonomy" id="1268274"/>
    <lineage>
        <taxon>Eukaryota</taxon>
        <taxon>Fungi</taxon>
        <taxon>Dikarya</taxon>
        <taxon>Ascomycota</taxon>
        <taxon>Pezizomycotina</taxon>
        <taxon>Leotiomycetes</taxon>
        <taxon>Erysiphales</taxon>
        <taxon>Erysiphaceae</taxon>
        <taxon>Blumeria</taxon>
    </lineage>
</organism>
<accession>A0A381LJ79</accession>
<proteinExistence type="predicted"/>